<dbReference type="InterPro" id="IPR050923">
    <property type="entry name" value="Cell_Proc_Reg/RNA_Proc"/>
</dbReference>
<protein>
    <recommendedName>
        <fullName evidence="1">FHA domain-containing protein</fullName>
    </recommendedName>
</protein>
<proteinExistence type="predicted"/>
<dbReference type="CDD" id="cd00060">
    <property type="entry name" value="FHA"/>
    <property type="match status" value="1"/>
</dbReference>
<accession>A0A7I9VSN8</accession>
<evidence type="ECO:0000259" key="1">
    <source>
        <dbReference type="PROSITE" id="PS50006"/>
    </source>
</evidence>
<dbReference type="PROSITE" id="PS50006">
    <property type="entry name" value="FHA_DOMAIN"/>
    <property type="match status" value="1"/>
</dbReference>
<dbReference type="SUPFAM" id="SSF49879">
    <property type="entry name" value="SMAD/FHA domain"/>
    <property type="match status" value="1"/>
</dbReference>
<name>A0A7I9VSN8_9BACT</name>
<dbReference type="Proteomes" id="UP000503640">
    <property type="component" value="Unassembled WGS sequence"/>
</dbReference>
<feature type="domain" description="FHA" evidence="1">
    <location>
        <begin position="62"/>
        <end position="111"/>
    </location>
</feature>
<dbReference type="EMBL" id="BJTG01000011">
    <property type="protein sequence ID" value="GEJ59140.1"/>
    <property type="molecule type" value="Genomic_DNA"/>
</dbReference>
<dbReference type="PANTHER" id="PTHR23308">
    <property type="entry name" value="NUCLEAR INHIBITOR OF PROTEIN PHOSPHATASE-1"/>
    <property type="match status" value="1"/>
</dbReference>
<dbReference type="AlphaFoldDB" id="A0A7I9VSN8"/>
<comment type="caution">
    <text evidence="2">The sequence shown here is derived from an EMBL/GenBank/DDBJ whole genome shotgun (WGS) entry which is preliminary data.</text>
</comment>
<dbReference type="Gene3D" id="2.60.200.20">
    <property type="match status" value="1"/>
</dbReference>
<dbReference type="Pfam" id="PF00498">
    <property type="entry name" value="FHA"/>
    <property type="match status" value="1"/>
</dbReference>
<evidence type="ECO:0000313" key="2">
    <source>
        <dbReference type="EMBL" id="GEJ59140.1"/>
    </source>
</evidence>
<dbReference type="SMART" id="SM00240">
    <property type="entry name" value="FHA"/>
    <property type="match status" value="1"/>
</dbReference>
<dbReference type="InterPro" id="IPR000253">
    <property type="entry name" value="FHA_dom"/>
</dbReference>
<dbReference type="InterPro" id="IPR008984">
    <property type="entry name" value="SMAD_FHA_dom_sf"/>
</dbReference>
<sequence length="134" mass="14421">MPPISPALSAPPGDGRRAVVERVLRTADELERRARALQTGAAARLALVTAAGVVSAGGRQRLVLGRGPRCDVVLTGRHISRQHAALVHRLDGWWVEDLGSRNGTWCGGERVARRRVGHGDVLRLADVAVRCRLS</sequence>
<evidence type="ECO:0000313" key="3">
    <source>
        <dbReference type="Proteomes" id="UP000503640"/>
    </source>
</evidence>
<reference evidence="3" key="1">
    <citation type="journal article" date="2020" name="Appl. Environ. Microbiol.">
        <title>Diazotrophic Anaeromyxobacter Isolates from Soils.</title>
        <authorList>
            <person name="Masuda Y."/>
            <person name="Yamanaka H."/>
            <person name="Xu Z.X."/>
            <person name="Shiratori Y."/>
            <person name="Aono T."/>
            <person name="Amachi S."/>
            <person name="Senoo K."/>
            <person name="Itoh H."/>
        </authorList>
    </citation>
    <scope>NUCLEOTIDE SEQUENCE [LARGE SCALE GENOMIC DNA]</scope>
    <source>
        <strain evidence="3">R267</strain>
    </source>
</reference>
<dbReference type="RefSeq" id="WP_176068366.1">
    <property type="nucleotide sequence ID" value="NZ_BJTG01000011.1"/>
</dbReference>
<organism evidence="2 3">
    <name type="scientific">Anaeromyxobacter diazotrophicus</name>
    <dbReference type="NCBI Taxonomy" id="2590199"/>
    <lineage>
        <taxon>Bacteria</taxon>
        <taxon>Pseudomonadati</taxon>
        <taxon>Myxococcota</taxon>
        <taxon>Myxococcia</taxon>
        <taxon>Myxococcales</taxon>
        <taxon>Cystobacterineae</taxon>
        <taxon>Anaeromyxobacteraceae</taxon>
        <taxon>Anaeromyxobacter</taxon>
    </lineage>
</organism>
<keyword evidence="3" id="KW-1185">Reference proteome</keyword>
<gene>
    <name evidence="2" type="ORF">AMYX_38810</name>
</gene>